<protein>
    <recommendedName>
        <fullName evidence="1">Aminoglycoside phosphotransferase domain-containing protein</fullName>
    </recommendedName>
</protein>
<dbReference type="Proteomes" id="UP000176336">
    <property type="component" value="Unassembled WGS sequence"/>
</dbReference>
<dbReference type="SUPFAM" id="SSF56112">
    <property type="entry name" value="Protein kinase-like (PK-like)"/>
    <property type="match status" value="1"/>
</dbReference>
<dbReference type="InterPro" id="IPR002575">
    <property type="entry name" value="Aminoglycoside_PTrfase"/>
</dbReference>
<feature type="domain" description="Aminoglycoside phosphotransferase" evidence="1">
    <location>
        <begin position="28"/>
        <end position="239"/>
    </location>
</feature>
<comment type="caution">
    <text evidence="2">The sequence shown here is derived from an EMBL/GenBank/DDBJ whole genome shotgun (WGS) entry which is preliminary data.</text>
</comment>
<dbReference type="EMBL" id="MFCR01000011">
    <property type="protein sequence ID" value="OGE18635.1"/>
    <property type="molecule type" value="Genomic_DNA"/>
</dbReference>
<gene>
    <name evidence="2" type="ORF">A2871_04005</name>
</gene>
<proteinExistence type="predicted"/>
<dbReference type="AlphaFoldDB" id="A0A1F5IQI2"/>
<dbReference type="InterPro" id="IPR011009">
    <property type="entry name" value="Kinase-like_dom_sf"/>
</dbReference>
<organism evidence="2 3">
    <name type="scientific">Candidatus Daviesbacteria bacterium RIFCSPHIGHO2_01_FULL_41_23</name>
    <dbReference type="NCBI Taxonomy" id="1797764"/>
    <lineage>
        <taxon>Bacteria</taxon>
        <taxon>Candidatus Daviesiibacteriota</taxon>
    </lineage>
</organism>
<reference evidence="2 3" key="1">
    <citation type="journal article" date="2016" name="Nat. Commun.">
        <title>Thousands of microbial genomes shed light on interconnected biogeochemical processes in an aquifer system.</title>
        <authorList>
            <person name="Anantharaman K."/>
            <person name="Brown C.T."/>
            <person name="Hug L.A."/>
            <person name="Sharon I."/>
            <person name="Castelle C.J."/>
            <person name="Probst A.J."/>
            <person name="Thomas B.C."/>
            <person name="Singh A."/>
            <person name="Wilkins M.J."/>
            <person name="Karaoz U."/>
            <person name="Brodie E.L."/>
            <person name="Williams K.H."/>
            <person name="Hubbard S.S."/>
            <person name="Banfield J.F."/>
        </authorList>
    </citation>
    <scope>NUCLEOTIDE SEQUENCE [LARGE SCALE GENOMIC DNA]</scope>
</reference>
<dbReference type="Pfam" id="PF01636">
    <property type="entry name" value="APH"/>
    <property type="match status" value="1"/>
</dbReference>
<dbReference type="PANTHER" id="PTHR21310">
    <property type="entry name" value="AMINOGLYCOSIDE PHOSPHOTRANSFERASE-RELATED-RELATED"/>
    <property type="match status" value="1"/>
</dbReference>
<name>A0A1F5IQI2_9BACT</name>
<evidence type="ECO:0000259" key="1">
    <source>
        <dbReference type="Pfam" id="PF01636"/>
    </source>
</evidence>
<evidence type="ECO:0000313" key="3">
    <source>
        <dbReference type="Proteomes" id="UP000176336"/>
    </source>
</evidence>
<dbReference type="Gene3D" id="3.30.200.150">
    <property type="match status" value="1"/>
</dbReference>
<dbReference type="Gene3D" id="3.90.1200.10">
    <property type="match status" value="1"/>
</dbReference>
<dbReference type="InterPro" id="IPR051678">
    <property type="entry name" value="AGP_Transferase"/>
</dbReference>
<evidence type="ECO:0000313" key="2">
    <source>
        <dbReference type="EMBL" id="OGE18635.1"/>
    </source>
</evidence>
<sequence length="298" mass="34323">MSTVKTKISPEEVVTFLRKNVYSSISTVEFLKGGELSQACAFSTHKGDFVIRINKDKYTYEKDKYAFASFAGAGIPVPEVLEIGKFNEQLFYAISKKAVGKTFDLLDKETAIKLLSQLINTLNEIHSIKLDDGKYGYWDSFGKAEIVSWKEFILHRDDKFVNAHPDDDFIKKLHQSVRDLGEYLPEDRYLVHGDFGFNNLVADGETITGVLDWGESVYGDFMYDVAWLTFWPSEVPFVDIFKEHYKKNNKKVKNFEERLRCYLLQIGLGSLGFFAKSEQEDDYNWTKDKLLGMINRTP</sequence>
<accession>A0A1F5IQI2</accession>